<feature type="active site" description="Proton acceptor for HNH nuclease domain" evidence="13">
    <location>
        <position position="607"/>
    </location>
</feature>
<dbReference type="InterPro" id="IPR028629">
    <property type="entry name" value="Cas9"/>
</dbReference>
<comment type="function">
    <text evidence="13">CRISPR (clustered regularly interspaced short palindromic repeat) is an adaptive immune system that provides protection against mobile genetic elements (viruses, transposable elements and conjugative plasmids). CRISPR clusters contain spacers, sequences complementary to antecedent mobile elements, and target invading nucleic acids. CRISPR clusters are transcribed and processed into CRISPR RNA (crRNA). In type II CRISPR systems correct processing of pre-crRNA requires a trans-encoded small RNA (tracrRNA), endogenous ribonuclease 3 (rnc) and this protein. The tracrRNA serves as a guide for ribonuclease 3-aided processing of pre-crRNA. Subsequently Cas9/crRNA/tracrRNA endonucleolytically cleaves linear or circular dsDNA target complementary to the spacer; Cas9 is inactive in the absence of the 2 guide RNAs (gRNA). Cas9 recognizes the protospacer adjacent motif (PAM) in the CRISPR repeat sequences to help distinguish self versus nonself, as targets within the bacterial CRISPR locus do not have PAMs. PAM recognition is also required for catalytic activity.</text>
</comment>
<dbReference type="Pfam" id="PF13395">
    <property type="entry name" value="HNH_4"/>
    <property type="match status" value="1"/>
</dbReference>
<keyword evidence="4" id="KW-0479">Metal-binding</keyword>
<evidence type="ECO:0000259" key="14">
    <source>
        <dbReference type="PROSITE" id="PS51749"/>
    </source>
</evidence>
<organism evidence="15 16">
    <name type="scientific">Bombilactobacillus apium</name>
    <dbReference type="NCBI Taxonomy" id="2675299"/>
    <lineage>
        <taxon>Bacteria</taxon>
        <taxon>Bacillati</taxon>
        <taxon>Bacillota</taxon>
        <taxon>Bacilli</taxon>
        <taxon>Lactobacillales</taxon>
        <taxon>Lactobacillaceae</taxon>
        <taxon>Bombilactobacillus</taxon>
    </lineage>
</organism>
<evidence type="ECO:0000256" key="10">
    <source>
        <dbReference type="ARBA" id="ARBA00023125"/>
    </source>
</evidence>
<evidence type="ECO:0000256" key="7">
    <source>
        <dbReference type="ARBA" id="ARBA00022842"/>
    </source>
</evidence>
<dbReference type="PROSITE" id="PS51749">
    <property type="entry name" value="HNH_CAS9"/>
    <property type="match status" value="1"/>
</dbReference>
<evidence type="ECO:0000256" key="12">
    <source>
        <dbReference type="ARBA" id="ARBA00046380"/>
    </source>
</evidence>
<evidence type="ECO:0000256" key="6">
    <source>
        <dbReference type="ARBA" id="ARBA00022801"/>
    </source>
</evidence>
<dbReference type="InterPro" id="IPR033114">
    <property type="entry name" value="HNH_CAS9"/>
</dbReference>
<keyword evidence="5 13" id="KW-0255">Endonuclease</keyword>
<dbReference type="RefSeq" id="WP_176943034.1">
    <property type="nucleotide sequence ID" value="NZ_JABZEC010000006.1"/>
</dbReference>
<evidence type="ECO:0000313" key="15">
    <source>
        <dbReference type="EMBL" id="NVY96869.1"/>
    </source>
</evidence>
<keyword evidence="11" id="KW-0464">Manganese</keyword>
<name>A0A850R195_9LACO</name>
<dbReference type="GO" id="GO:0016787">
    <property type="term" value="F:hydrolase activity"/>
    <property type="evidence" value="ECO:0007669"/>
    <property type="project" value="UniProtKB-KW"/>
</dbReference>
<comment type="domain">
    <text evidence="13">Has 2 endonuclease domains. The discontinuous RuvC-like domain cleaves the target DNA noncomplementary to crRNA while the HNH nuclease domain cleaves the target DNA complementary to crRNA.</text>
</comment>
<evidence type="ECO:0000256" key="4">
    <source>
        <dbReference type="ARBA" id="ARBA00022723"/>
    </source>
</evidence>
<keyword evidence="8 13" id="KW-0694">RNA-binding</keyword>
<evidence type="ECO:0000256" key="11">
    <source>
        <dbReference type="ARBA" id="ARBA00023211"/>
    </source>
</evidence>
<dbReference type="InterPro" id="IPR003615">
    <property type="entry name" value="HNH_nuc"/>
</dbReference>
<dbReference type="Proteomes" id="UP000563523">
    <property type="component" value="Unassembled WGS sequence"/>
</dbReference>
<dbReference type="NCBIfam" id="TIGR01865">
    <property type="entry name" value="cas_Csn1"/>
    <property type="match status" value="1"/>
</dbReference>
<dbReference type="GO" id="GO:0003677">
    <property type="term" value="F:DNA binding"/>
    <property type="evidence" value="ECO:0007669"/>
    <property type="project" value="UniProtKB-UniRule"/>
</dbReference>
<evidence type="ECO:0000256" key="8">
    <source>
        <dbReference type="ARBA" id="ARBA00022884"/>
    </source>
</evidence>
<dbReference type="AlphaFoldDB" id="A0A850R195"/>
<dbReference type="GO" id="GO:0043571">
    <property type="term" value="P:maintenance of CRISPR repeat elements"/>
    <property type="evidence" value="ECO:0007669"/>
    <property type="project" value="UniProtKB-UniRule"/>
</dbReference>
<dbReference type="Pfam" id="PF18070">
    <property type="entry name" value="Cas9_PI2"/>
    <property type="match status" value="1"/>
</dbReference>
<dbReference type="EMBL" id="JABZEC010000006">
    <property type="protein sequence ID" value="NVY96869.1"/>
    <property type="molecule type" value="Genomic_DNA"/>
</dbReference>
<dbReference type="HAMAP" id="MF_01480">
    <property type="entry name" value="Cas9"/>
    <property type="match status" value="1"/>
</dbReference>
<sequence>MNERISLGLDIGVASVGFSVLNIENGKILELGSRLFNATVAEENQTRRDRRGSRRLLRRQRQRRIDAARLLYQVGLIKDFSEEDFAKTFRNNWDPYQLRVQGLTQKLTMEQLANALYHLVKRRGISYALADADDEDNDNDYSASLQVNQKALQDQTPAQIQLARLQKYGQVRGRIDRGGSEIPLLNVFPNGAYIREAQMIIQCQRQYYPTVLTTEFEKQYLDILRRKRNYFVGPGSEKSRTDYGIYKTSGQTLNNLFEELIGHDSIYKDQLRAAAVSYTAQLFNVLNDLNNLTIATYEDGKMPPADKQKIIDSLRSSTKATSMMTLIKKVAHCQTEDIRGYRLNPKTDKPEFSSMDNYRKVHRTLVPLGVDINGWPNDFYDQLSFIMTLNTEDGEIRRRLVTDLQPKYAFLTDETIQILIDQKHSFDITSNNKWHRFSLKTMRRLIPEMLQQPKEQMTLLTEMGLVHPEHKHYQDYKYLPYKQIAADIFNPVASKAVREALKIVNAVLKKYGEIEDIVIEMPRDDNAEDEKKQIKKFQADNAKTKDKALEAFINALGDRQAVKNRLNGKLMTQIRLWYLQDGKCLYSGQNMLPEDILSNSGNFDIDHIIPQSISYDDSLNNKTLCFKAMNDQKGQKTPYEFMTDGGGQGWAEFKAQVNRSNRLSKIQKKNLLFDENVQDIEVRKRFISRNLVDTRYASRVVLNSLQDFFRGREKPTKVTVIRGKFTSNMRKHWHLNKSRETFHHHAVDASIIAVTPFLRVWKKGRTIFPVKVGERTIDIETGELLDDQDFAHDLLAEPYNNFVTQLQKIEPKIKFSHQVDKKMNRRVSKDTIYSVRSTQLGKDKHPTDYLLRKTDDLYTVKGYEDFQKVYKKDPQQFLLAQIDPRSFQRLVEIVENYPDSQEVVDNANQVKQKKISPFELYRREHGCVRKYAKHNNGPLIRNLKYYYKKLGSNIDITPTSARNKKVVLLSLNPWRTDVYWNPDTRNYEIMGLKYSDLEFIKDTQHCGITRKNYQQIKKQEGVSDNSEFKFSLFRNDRIKVANPDTGEMIEMRFWSRTKPSQKGYTELKPLDAYVNQKDEIPVYGKVKKEKQIQKPLVPKGCKIWKISTDILGKPFCSIQEGPAPKDIID</sequence>
<evidence type="ECO:0000256" key="13">
    <source>
        <dbReference type="HAMAP-Rule" id="MF_01480"/>
    </source>
</evidence>
<dbReference type="EC" id="3.1.-.-" evidence="13"/>
<evidence type="ECO:0000256" key="1">
    <source>
        <dbReference type="ARBA" id="ARBA00001946"/>
    </source>
</evidence>
<comment type="cofactor">
    <cofactor evidence="1">
        <name>Mg(2+)</name>
        <dbReference type="ChEBI" id="CHEBI:18420"/>
    </cofactor>
</comment>
<protein>
    <recommendedName>
        <fullName evidence="13">CRISPR-associated endonuclease Cas9</fullName>
        <ecNumber evidence="13">3.1.-.-</ecNumber>
    </recommendedName>
</protein>
<evidence type="ECO:0000256" key="3">
    <source>
        <dbReference type="ARBA" id="ARBA00022722"/>
    </source>
</evidence>
<keyword evidence="6 13" id="KW-0378">Hydrolase</keyword>
<keyword evidence="9 13" id="KW-0051">Antiviral defense</keyword>
<evidence type="ECO:0000313" key="16">
    <source>
        <dbReference type="Proteomes" id="UP000563523"/>
    </source>
</evidence>
<evidence type="ECO:0000256" key="5">
    <source>
        <dbReference type="ARBA" id="ARBA00022759"/>
    </source>
</evidence>
<keyword evidence="10 13" id="KW-0238">DNA-binding</keyword>
<dbReference type="Pfam" id="PF18061">
    <property type="entry name" value="CRISPR_Cas9_WED"/>
    <property type="match status" value="1"/>
</dbReference>
<dbReference type="GO" id="GO:0051607">
    <property type="term" value="P:defense response to virus"/>
    <property type="evidence" value="ECO:0007669"/>
    <property type="project" value="UniProtKB-UniRule"/>
</dbReference>
<dbReference type="Gene3D" id="3.30.420.10">
    <property type="entry name" value="Ribonuclease H-like superfamily/Ribonuclease H"/>
    <property type="match status" value="2"/>
</dbReference>
<comment type="similarity">
    <text evidence="2">Belongs to the CRISPR-associated protein Cas9 family. Subtype II-A subfamily.</text>
</comment>
<accession>A0A850R195</accession>
<evidence type="ECO:0000256" key="9">
    <source>
        <dbReference type="ARBA" id="ARBA00023118"/>
    </source>
</evidence>
<comment type="similarity">
    <text evidence="13">Belongs to the CRISPR-associated Cas9 family.</text>
</comment>
<dbReference type="Pfam" id="PF18541">
    <property type="entry name" value="RuvC_III"/>
    <property type="match status" value="1"/>
</dbReference>
<keyword evidence="3 13" id="KW-0540">Nuclease</keyword>
<dbReference type="InterPro" id="IPR040555">
    <property type="entry name" value="Cas9_PI2"/>
</dbReference>
<reference evidence="15 16" key="1">
    <citation type="submission" date="2020-06" db="EMBL/GenBank/DDBJ databases">
        <authorList>
            <person name="Kang J."/>
        </authorList>
    </citation>
    <scope>NUCLEOTIDE SEQUENCE [LARGE SCALE GENOMIC DNA]</scope>
    <source>
        <strain evidence="15 16">DCY120</strain>
    </source>
</reference>
<proteinExistence type="inferred from homology"/>
<dbReference type="Gene3D" id="1.10.30.50">
    <property type="match status" value="1"/>
</dbReference>
<dbReference type="GO" id="GO:0004519">
    <property type="term" value="F:endonuclease activity"/>
    <property type="evidence" value="ECO:0007669"/>
    <property type="project" value="UniProtKB-UniRule"/>
</dbReference>
<evidence type="ECO:0000256" key="2">
    <source>
        <dbReference type="ARBA" id="ARBA00005244"/>
    </source>
</evidence>
<feature type="active site" description="For RuvC-like nuclease domain" evidence="13">
    <location>
        <position position="10"/>
    </location>
</feature>
<dbReference type="InterPro" id="IPR040656">
    <property type="entry name" value="Cas9_WED_dom"/>
</dbReference>
<comment type="subunit">
    <text evidence="12 13">Monomer. Binds crRNA and tracrRNA.</text>
</comment>
<comment type="caution">
    <text evidence="15">The sequence shown here is derived from an EMBL/GenBank/DDBJ whole genome shotgun (WGS) entry which is preliminary data.</text>
</comment>
<feature type="domain" description="HNH Cas9-type" evidence="14">
    <location>
        <begin position="527"/>
        <end position="691"/>
    </location>
</feature>
<keyword evidence="7" id="KW-0460">Magnesium</keyword>
<gene>
    <name evidence="13 15" type="primary">cas9</name>
    <name evidence="15" type="ORF">HU830_06865</name>
</gene>
<keyword evidence="16" id="KW-1185">Reference proteome</keyword>
<dbReference type="InterPro" id="IPR041383">
    <property type="entry name" value="RuvC_III"/>
</dbReference>
<dbReference type="GO" id="GO:0003723">
    <property type="term" value="F:RNA binding"/>
    <property type="evidence" value="ECO:0007669"/>
    <property type="project" value="UniProtKB-UniRule"/>
</dbReference>
<comment type="caution">
    <text evidence="13">Lacks conserved residue(s) required for the propagation of feature annotation.</text>
</comment>
<dbReference type="GO" id="GO:0046872">
    <property type="term" value="F:metal ion binding"/>
    <property type="evidence" value="ECO:0007669"/>
    <property type="project" value="UniProtKB-UniRule"/>
</dbReference>
<dbReference type="InterPro" id="IPR036397">
    <property type="entry name" value="RNaseH_sf"/>
</dbReference>